<feature type="domain" description="Glycosyl hydrolase family 32 N-terminal" evidence="5">
    <location>
        <begin position="106"/>
        <end position="409"/>
    </location>
</feature>
<gene>
    <name evidence="7" type="ORF">LKD31_11995</name>
</gene>
<dbReference type="SUPFAM" id="SSF75005">
    <property type="entry name" value="Arabinanase/levansucrase/invertase"/>
    <property type="match status" value="1"/>
</dbReference>
<evidence type="ECO:0000313" key="7">
    <source>
        <dbReference type="EMBL" id="MCC2137727.1"/>
    </source>
</evidence>
<dbReference type="CDD" id="cd18622">
    <property type="entry name" value="GH32_Inu-like"/>
    <property type="match status" value="1"/>
</dbReference>
<comment type="caution">
    <text evidence="7">The sequence shown here is derived from an EMBL/GenBank/DDBJ whole genome shotgun (WGS) entry which is preliminary data.</text>
</comment>
<dbReference type="Proteomes" id="UP001199424">
    <property type="component" value="Unassembled WGS sequence"/>
</dbReference>
<dbReference type="InterPro" id="IPR013148">
    <property type="entry name" value="Glyco_hydro_32_N"/>
</dbReference>
<keyword evidence="8" id="KW-1185">Reference proteome</keyword>
<dbReference type="SUPFAM" id="SSF49899">
    <property type="entry name" value="Concanavalin A-like lectins/glucanases"/>
    <property type="match status" value="1"/>
</dbReference>
<dbReference type="InterPro" id="IPR018053">
    <property type="entry name" value="Glyco_hydro_32_AS"/>
</dbReference>
<proteinExistence type="inferred from homology"/>
<dbReference type="GO" id="GO:0004575">
    <property type="term" value="F:sucrose alpha-glucosidase activity"/>
    <property type="evidence" value="ECO:0007669"/>
    <property type="project" value="TreeGrafter"/>
</dbReference>
<evidence type="ECO:0000256" key="2">
    <source>
        <dbReference type="ARBA" id="ARBA00022801"/>
    </source>
</evidence>
<dbReference type="SMART" id="SM00640">
    <property type="entry name" value="Glyco_32"/>
    <property type="match status" value="1"/>
</dbReference>
<evidence type="ECO:0000259" key="5">
    <source>
        <dbReference type="Pfam" id="PF00251"/>
    </source>
</evidence>
<evidence type="ECO:0000256" key="1">
    <source>
        <dbReference type="ARBA" id="ARBA00009902"/>
    </source>
</evidence>
<dbReference type="PANTHER" id="PTHR42800">
    <property type="entry name" value="EXOINULINASE INUD (AFU_ORTHOLOGUE AFUA_5G00480)"/>
    <property type="match status" value="1"/>
</dbReference>
<evidence type="ECO:0000259" key="6">
    <source>
        <dbReference type="Pfam" id="PF08244"/>
    </source>
</evidence>
<keyword evidence="2 4" id="KW-0378">Hydrolase</keyword>
<reference evidence="7" key="1">
    <citation type="submission" date="2021-10" db="EMBL/GenBank/DDBJ databases">
        <title>Anaerobic single-cell dispensing facilitates the cultivation of human gut bacteria.</title>
        <authorList>
            <person name="Afrizal A."/>
        </authorList>
    </citation>
    <scope>NUCLEOTIDE SEQUENCE</scope>
    <source>
        <strain evidence="7">CLA-AA-H250</strain>
    </source>
</reference>
<evidence type="ECO:0000313" key="8">
    <source>
        <dbReference type="Proteomes" id="UP001199424"/>
    </source>
</evidence>
<dbReference type="PROSITE" id="PS00609">
    <property type="entry name" value="GLYCOSYL_HYDROL_F32"/>
    <property type="match status" value="1"/>
</dbReference>
<sequence>MRQITITADKKYLLIPVGNVKGWTIPAESIQYLSIYQNGSLVEEYEVCLDASPRCWSCLYLERYAGETLELRLEGGDESLIELLEVSDTLKDADTLYREPMRPLAHITPMHGFMNDPNGLFYLNGKYHCFAQLNPYGLGVGNTHWMHMVSSDLMHWQELPYALLPDETGRMYSGCGAVDLQNTSGLGKDGIPPVFLFYTPAGSKSRWSRGKYFEIAAAVSTDGGMHFEKYAQNPIVQHIAYMNRDPKVVWDDQNQNWVMVIFLDNDRYMFLYSDNLLHWEQGETIRIRGSAECPDLFNLPIDNDMTQRKWVLWGSTDNYMIGHFEGRHFVPETDVIEGPTHRIDSAYSLEARSTGGYAAQTFANLPNGRVIQISWIRTVVSQGPFSSCLSIPNELRLVSTEQGPRLTVKPAAEVKDLRECSYSFVGRGLEEFERIPREYLGEAMDMTFKFSMKPDKLIAFSVRGVLIVYDPKIERLLLPVGAYKLALKDDTFELRVVTDRCSVELYADDGKFNLTLATVPDPTDISILPVLLDPGIGIDFEVHKLKSMWE</sequence>
<feature type="domain" description="Glycosyl hydrolase family 32 C-terminal" evidence="6">
    <location>
        <begin position="483"/>
        <end position="521"/>
    </location>
</feature>
<dbReference type="Gene3D" id="2.60.120.560">
    <property type="entry name" value="Exo-inulinase, domain 1"/>
    <property type="match status" value="1"/>
</dbReference>
<comment type="similarity">
    <text evidence="1 4">Belongs to the glycosyl hydrolase 32 family.</text>
</comment>
<protein>
    <submittedName>
        <fullName evidence="7">Glycoside hydrolase family 32 protein</fullName>
    </submittedName>
</protein>
<dbReference type="AlphaFoldDB" id="A0AAE3ALJ8"/>
<evidence type="ECO:0000256" key="3">
    <source>
        <dbReference type="ARBA" id="ARBA00023295"/>
    </source>
</evidence>
<dbReference type="EMBL" id="JAJEQC010000014">
    <property type="protein sequence ID" value="MCC2137727.1"/>
    <property type="molecule type" value="Genomic_DNA"/>
</dbReference>
<dbReference type="GO" id="GO:0005987">
    <property type="term" value="P:sucrose catabolic process"/>
    <property type="evidence" value="ECO:0007669"/>
    <property type="project" value="TreeGrafter"/>
</dbReference>
<accession>A0AAE3ALJ8</accession>
<dbReference type="PANTHER" id="PTHR42800:SF1">
    <property type="entry name" value="EXOINULINASE INUD (AFU_ORTHOLOGUE AFUA_5G00480)"/>
    <property type="match status" value="1"/>
</dbReference>
<dbReference type="Gene3D" id="2.115.10.20">
    <property type="entry name" value="Glycosyl hydrolase domain, family 43"/>
    <property type="match status" value="1"/>
</dbReference>
<dbReference type="InterPro" id="IPR023296">
    <property type="entry name" value="Glyco_hydro_beta-prop_sf"/>
</dbReference>
<keyword evidence="3 4" id="KW-0326">Glycosidase</keyword>
<dbReference type="InterPro" id="IPR001362">
    <property type="entry name" value="Glyco_hydro_32"/>
</dbReference>
<dbReference type="GO" id="GO:0005737">
    <property type="term" value="C:cytoplasm"/>
    <property type="evidence" value="ECO:0007669"/>
    <property type="project" value="TreeGrafter"/>
</dbReference>
<dbReference type="Pfam" id="PF08244">
    <property type="entry name" value="Glyco_hydro_32C"/>
    <property type="match status" value="1"/>
</dbReference>
<dbReference type="InterPro" id="IPR013189">
    <property type="entry name" value="Glyco_hydro_32_C"/>
</dbReference>
<organism evidence="7 8">
    <name type="scientific">Hominenteromicrobium mulieris</name>
    <dbReference type="NCBI Taxonomy" id="2885357"/>
    <lineage>
        <taxon>Bacteria</taxon>
        <taxon>Bacillati</taxon>
        <taxon>Bacillota</taxon>
        <taxon>Clostridia</taxon>
        <taxon>Eubacteriales</taxon>
        <taxon>Oscillospiraceae</taxon>
        <taxon>Hominenteromicrobium</taxon>
    </lineage>
</organism>
<dbReference type="RefSeq" id="WP_308449882.1">
    <property type="nucleotide sequence ID" value="NZ_JAJEQC010000014.1"/>
</dbReference>
<evidence type="ECO:0000256" key="4">
    <source>
        <dbReference type="RuleBase" id="RU362110"/>
    </source>
</evidence>
<dbReference type="InterPro" id="IPR013320">
    <property type="entry name" value="ConA-like_dom_sf"/>
</dbReference>
<dbReference type="Pfam" id="PF00251">
    <property type="entry name" value="Glyco_hydro_32N"/>
    <property type="match status" value="1"/>
</dbReference>
<name>A0AAE3ALJ8_9FIRM</name>